<accession>A0A0A9F881</accession>
<evidence type="ECO:0000313" key="1">
    <source>
        <dbReference type="EMBL" id="JAE07424.1"/>
    </source>
</evidence>
<reference evidence="1" key="2">
    <citation type="journal article" date="2015" name="Data Brief">
        <title>Shoot transcriptome of the giant reed, Arundo donax.</title>
        <authorList>
            <person name="Barrero R.A."/>
            <person name="Guerrero F.D."/>
            <person name="Moolhuijzen P."/>
            <person name="Goolsby J.A."/>
            <person name="Tidwell J."/>
            <person name="Bellgard S.E."/>
            <person name="Bellgard M.I."/>
        </authorList>
    </citation>
    <scope>NUCLEOTIDE SEQUENCE</scope>
    <source>
        <tissue evidence="1">Shoot tissue taken approximately 20 cm above the soil surface</tissue>
    </source>
</reference>
<organism evidence="1">
    <name type="scientific">Arundo donax</name>
    <name type="common">Giant reed</name>
    <name type="synonym">Donax arundinaceus</name>
    <dbReference type="NCBI Taxonomy" id="35708"/>
    <lineage>
        <taxon>Eukaryota</taxon>
        <taxon>Viridiplantae</taxon>
        <taxon>Streptophyta</taxon>
        <taxon>Embryophyta</taxon>
        <taxon>Tracheophyta</taxon>
        <taxon>Spermatophyta</taxon>
        <taxon>Magnoliopsida</taxon>
        <taxon>Liliopsida</taxon>
        <taxon>Poales</taxon>
        <taxon>Poaceae</taxon>
        <taxon>PACMAD clade</taxon>
        <taxon>Arundinoideae</taxon>
        <taxon>Arundineae</taxon>
        <taxon>Arundo</taxon>
    </lineage>
</organism>
<proteinExistence type="predicted"/>
<protein>
    <submittedName>
        <fullName evidence="1">Uncharacterized protein</fullName>
    </submittedName>
</protein>
<reference evidence="1" key="1">
    <citation type="submission" date="2014-09" db="EMBL/GenBank/DDBJ databases">
        <authorList>
            <person name="Magalhaes I.L.F."/>
            <person name="Oliveira U."/>
            <person name="Santos F.R."/>
            <person name="Vidigal T.H.D.A."/>
            <person name="Brescovit A.D."/>
            <person name="Santos A.J."/>
        </authorList>
    </citation>
    <scope>NUCLEOTIDE SEQUENCE</scope>
    <source>
        <tissue evidence="1">Shoot tissue taken approximately 20 cm above the soil surface</tissue>
    </source>
</reference>
<name>A0A0A9F881_ARUDO</name>
<dbReference type="EMBL" id="GBRH01190472">
    <property type="protein sequence ID" value="JAE07424.1"/>
    <property type="molecule type" value="Transcribed_RNA"/>
</dbReference>
<dbReference type="AlphaFoldDB" id="A0A0A9F881"/>
<sequence length="37" mass="4537">MFPFLVSVVARLFAGWCRQKTRIFPFDIMRFLLFRLI</sequence>